<evidence type="ECO:0000313" key="2">
    <source>
        <dbReference type="Proteomes" id="UP000717634"/>
    </source>
</evidence>
<dbReference type="Proteomes" id="UP000717634">
    <property type="component" value="Unassembled WGS sequence"/>
</dbReference>
<evidence type="ECO:0000313" key="1">
    <source>
        <dbReference type="EMBL" id="NKI89294.1"/>
    </source>
</evidence>
<proteinExistence type="predicted"/>
<dbReference type="EMBL" id="JAAVTK010000004">
    <property type="protein sequence ID" value="NKI89294.1"/>
    <property type="molecule type" value="Genomic_DNA"/>
</dbReference>
<accession>A0ABX1HHE5</accession>
<organism evidence="1 2">
    <name type="scientific">Hymenobacter artigasi</name>
    <dbReference type="NCBI Taxonomy" id="2719616"/>
    <lineage>
        <taxon>Bacteria</taxon>
        <taxon>Pseudomonadati</taxon>
        <taxon>Bacteroidota</taxon>
        <taxon>Cytophagia</taxon>
        <taxon>Cytophagales</taxon>
        <taxon>Hymenobacteraceae</taxon>
        <taxon>Hymenobacter</taxon>
    </lineage>
</organism>
<protein>
    <submittedName>
        <fullName evidence="1">Uncharacterized protein</fullName>
    </submittedName>
</protein>
<keyword evidence="2" id="KW-1185">Reference proteome</keyword>
<name>A0ABX1HHE5_9BACT</name>
<reference evidence="1 2" key="1">
    <citation type="submission" date="2020-03" db="EMBL/GenBank/DDBJ databases">
        <title>Genomic Encyclopedia of Type Strains, Phase IV (KMG-V): Genome sequencing to study the core and pangenomes of soil and plant-associated prokaryotes.</title>
        <authorList>
            <person name="Whitman W."/>
        </authorList>
    </citation>
    <scope>NUCLEOTIDE SEQUENCE [LARGE SCALE GENOMIC DNA]</scope>
    <source>
        <strain evidence="1 2">1B</strain>
    </source>
</reference>
<gene>
    <name evidence="1" type="ORF">HBN54_001889</name>
</gene>
<comment type="caution">
    <text evidence="1">The sequence shown here is derived from an EMBL/GenBank/DDBJ whole genome shotgun (WGS) entry which is preliminary data.</text>
</comment>
<sequence>MLSGFGPNETPTQVAIITWSCVGVVLIRQACLVDFQGLKYGF</sequence>